<protein>
    <submittedName>
        <fullName evidence="1">Uncharacterized protein</fullName>
    </submittedName>
</protein>
<evidence type="ECO:0000313" key="1">
    <source>
        <dbReference type="EnsemblMetazoa" id="AARA014757-PA"/>
    </source>
</evidence>
<dbReference type="VEuPathDB" id="VectorBase:AARA014757"/>
<keyword evidence="2" id="KW-1185">Reference proteome</keyword>
<accession>A0A182IH22</accession>
<reference evidence="1" key="1">
    <citation type="submission" date="2022-08" db="UniProtKB">
        <authorList>
            <consortium name="EnsemblMetazoa"/>
        </authorList>
    </citation>
    <scope>IDENTIFICATION</scope>
    <source>
        <strain evidence="1">Dongola</strain>
    </source>
</reference>
<organism evidence="1 2">
    <name type="scientific">Anopheles arabiensis</name>
    <name type="common">Mosquito</name>
    <dbReference type="NCBI Taxonomy" id="7173"/>
    <lineage>
        <taxon>Eukaryota</taxon>
        <taxon>Metazoa</taxon>
        <taxon>Ecdysozoa</taxon>
        <taxon>Arthropoda</taxon>
        <taxon>Hexapoda</taxon>
        <taxon>Insecta</taxon>
        <taxon>Pterygota</taxon>
        <taxon>Neoptera</taxon>
        <taxon>Endopterygota</taxon>
        <taxon>Diptera</taxon>
        <taxon>Nematocera</taxon>
        <taxon>Culicoidea</taxon>
        <taxon>Culicidae</taxon>
        <taxon>Anophelinae</taxon>
        <taxon>Anopheles</taxon>
    </lineage>
</organism>
<sequence length="38" mass="4253">MKDYSVILYCVVVIICIAKVDGAEQNIPNSSFIDAEYQ</sequence>
<evidence type="ECO:0000313" key="2">
    <source>
        <dbReference type="Proteomes" id="UP000075840"/>
    </source>
</evidence>
<dbReference type="Proteomes" id="UP000075840">
    <property type="component" value="Unassembled WGS sequence"/>
</dbReference>
<name>A0A182IH22_ANOAR</name>
<dbReference type="EMBL" id="APCN01003506">
    <property type="status" value="NOT_ANNOTATED_CDS"/>
    <property type="molecule type" value="Genomic_DNA"/>
</dbReference>
<dbReference type="EnsemblMetazoa" id="AARA014757-RA">
    <property type="protein sequence ID" value="AARA014757-PA"/>
    <property type="gene ID" value="AARA014757"/>
</dbReference>
<proteinExistence type="predicted"/>
<dbReference type="AlphaFoldDB" id="A0A182IH22"/>
<dbReference type="EMBL" id="APCN01003507">
    <property type="status" value="NOT_ANNOTATED_CDS"/>
    <property type="molecule type" value="Genomic_DNA"/>
</dbReference>